<dbReference type="InterPro" id="IPR020904">
    <property type="entry name" value="Sc_DH/Rdtase_CS"/>
</dbReference>
<dbReference type="STRING" id="217511.GCA_001463845_03342"/>
<dbReference type="CDD" id="cd05233">
    <property type="entry name" value="SDR_c"/>
    <property type="match status" value="1"/>
</dbReference>
<keyword evidence="4" id="KW-1185">Reference proteome</keyword>
<dbReference type="SUPFAM" id="SSF51735">
    <property type="entry name" value="NAD(P)-binding Rossmann-fold domains"/>
    <property type="match status" value="1"/>
</dbReference>
<dbReference type="NCBIfam" id="NF009093">
    <property type="entry name" value="PRK12429.1"/>
    <property type="match status" value="1"/>
</dbReference>
<dbReference type="eggNOG" id="COG1028">
    <property type="taxonomic scope" value="Bacteria"/>
</dbReference>
<accession>Q0G318</accession>
<dbReference type="PANTHER" id="PTHR42879:SF2">
    <property type="entry name" value="3-OXOACYL-[ACYL-CARRIER-PROTEIN] REDUCTASE FABG"/>
    <property type="match status" value="1"/>
</dbReference>
<comment type="similarity">
    <text evidence="1 2">Belongs to the short-chain dehydrogenases/reductases (SDR) family.</text>
</comment>
<dbReference type="AlphaFoldDB" id="Q0G318"/>
<dbReference type="InterPro" id="IPR050259">
    <property type="entry name" value="SDR"/>
</dbReference>
<evidence type="ECO:0000256" key="1">
    <source>
        <dbReference type="ARBA" id="ARBA00006484"/>
    </source>
</evidence>
<gene>
    <name evidence="3" type="ORF">FP2506_16309</name>
</gene>
<dbReference type="InterPro" id="IPR036291">
    <property type="entry name" value="NAD(P)-bd_dom_sf"/>
</dbReference>
<dbReference type="GO" id="GO:0032787">
    <property type="term" value="P:monocarboxylic acid metabolic process"/>
    <property type="evidence" value="ECO:0007669"/>
    <property type="project" value="UniProtKB-ARBA"/>
</dbReference>
<protein>
    <submittedName>
        <fullName evidence="3">D-beta-hydroxybutyrate dehydrogenase</fullName>
    </submittedName>
</protein>
<dbReference type="NCBIfam" id="TIGR01963">
    <property type="entry name" value="PHB_DH"/>
    <property type="match status" value="1"/>
</dbReference>
<dbReference type="EMBL" id="AATP01000002">
    <property type="protein sequence ID" value="EAU42013.1"/>
    <property type="molecule type" value="Genomic_DNA"/>
</dbReference>
<dbReference type="PRINTS" id="PR00080">
    <property type="entry name" value="SDRFAMILY"/>
</dbReference>
<reference evidence="3 4" key="1">
    <citation type="journal article" date="2010" name="J. Bacteriol.">
        <title>Genome sequence of Fulvimarina pelagi HTCC2506T, a Mn(II)-oxidizing alphaproteobacterium possessing an aerobic anoxygenic photosynthetic gene cluster and Xanthorhodopsin.</title>
        <authorList>
            <person name="Kang I."/>
            <person name="Oh H.M."/>
            <person name="Lim S.I."/>
            <person name="Ferriera S."/>
            <person name="Giovannoni S.J."/>
            <person name="Cho J.C."/>
        </authorList>
    </citation>
    <scope>NUCLEOTIDE SEQUENCE [LARGE SCALE GENOMIC DNA]</scope>
    <source>
        <strain evidence="3 4">HTCC2506</strain>
    </source>
</reference>
<dbReference type="Gene3D" id="3.40.50.720">
    <property type="entry name" value="NAD(P)-binding Rossmann-like Domain"/>
    <property type="match status" value="1"/>
</dbReference>
<dbReference type="GO" id="GO:0003858">
    <property type="term" value="F:3-hydroxybutyrate dehydrogenase activity"/>
    <property type="evidence" value="ECO:0007669"/>
    <property type="project" value="InterPro"/>
</dbReference>
<dbReference type="Proteomes" id="UP000004310">
    <property type="component" value="Unassembled WGS sequence"/>
</dbReference>
<sequence length="307" mass="32661">MHATGDQGLPFVLQSTNRLTGKAGQARHGVPSVESPRCRKAGRQGDLIMQLQGNVAIVSGASSGIGRQIALSYAREGANVAIGDIDMDGAKKVVAEIEDAGSKGLAVEMNVTDESAVNAGVDQVVERFGKIDTMVSNAGIQIVHPIEDFPYDQFKKMIDIHLGGAFLLTKACVRHMYPRKSGSLIYMGSVHSHEPSALKTAYVSAKHGILGLSRVMAKEGAKHGVRSNVICPGFVKTPLVEKQIPEQAESLGISEEEVVSKIMLGETVDTEFTTLQDVADVAVFLAAFKTNALTGQSITASHGWYMA</sequence>
<dbReference type="InterPro" id="IPR011294">
    <property type="entry name" value="3-OHbutyrate_DH"/>
</dbReference>
<evidence type="ECO:0000256" key="2">
    <source>
        <dbReference type="RuleBase" id="RU000363"/>
    </source>
</evidence>
<dbReference type="Pfam" id="PF00106">
    <property type="entry name" value="adh_short"/>
    <property type="match status" value="1"/>
</dbReference>
<evidence type="ECO:0000313" key="3">
    <source>
        <dbReference type="EMBL" id="EAU42013.1"/>
    </source>
</evidence>
<dbReference type="InterPro" id="IPR002347">
    <property type="entry name" value="SDR_fam"/>
</dbReference>
<proteinExistence type="inferred from homology"/>
<dbReference type="PROSITE" id="PS00061">
    <property type="entry name" value="ADH_SHORT"/>
    <property type="match status" value="1"/>
</dbReference>
<dbReference type="PRINTS" id="PR00081">
    <property type="entry name" value="GDHRDH"/>
</dbReference>
<dbReference type="HOGENOM" id="CLU_010194_1_0_5"/>
<comment type="caution">
    <text evidence="3">The sequence shown here is derived from an EMBL/GenBank/DDBJ whole genome shotgun (WGS) entry which is preliminary data.</text>
</comment>
<organism evidence="3 4">
    <name type="scientific">Fulvimarina pelagi HTCC2506</name>
    <dbReference type="NCBI Taxonomy" id="314231"/>
    <lineage>
        <taxon>Bacteria</taxon>
        <taxon>Pseudomonadati</taxon>
        <taxon>Pseudomonadota</taxon>
        <taxon>Alphaproteobacteria</taxon>
        <taxon>Hyphomicrobiales</taxon>
        <taxon>Aurantimonadaceae</taxon>
        <taxon>Fulvimarina</taxon>
    </lineage>
</organism>
<dbReference type="FunFam" id="3.40.50.720:FF:000084">
    <property type="entry name" value="Short-chain dehydrogenase reductase"/>
    <property type="match status" value="1"/>
</dbReference>
<name>Q0G318_9HYPH</name>
<dbReference type="NCBIfam" id="NF009931">
    <property type="entry name" value="PRK13394.1"/>
    <property type="match status" value="1"/>
</dbReference>
<evidence type="ECO:0000313" key="4">
    <source>
        <dbReference type="Proteomes" id="UP000004310"/>
    </source>
</evidence>
<dbReference type="PANTHER" id="PTHR42879">
    <property type="entry name" value="3-OXOACYL-(ACYL-CARRIER-PROTEIN) REDUCTASE"/>
    <property type="match status" value="1"/>
</dbReference>